<feature type="coiled-coil region" evidence="1">
    <location>
        <begin position="45"/>
        <end position="101"/>
    </location>
</feature>
<dbReference type="RefSeq" id="WP_066347628.1">
    <property type="nucleotide sequence ID" value="NZ_CBCSFJ010000005.1"/>
</dbReference>
<proteinExistence type="predicted"/>
<evidence type="ECO:0000256" key="1">
    <source>
        <dbReference type="SAM" id="Coils"/>
    </source>
</evidence>
<evidence type="ECO:0000313" key="3">
    <source>
        <dbReference type="Proteomes" id="UP000091897"/>
    </source>
</evidence>
<protein>
    <recommendedName>
        <fullName evidence="4">Lysozyme</fullName>
    </recommendedName>
</protein>
<sequence>MRGYLIAAAAGLLLALALVVGVKWYGRHEYAAGQAQAQLEAQAAAAKLSEQYRAQEQATQQQAEENYAKYRGQVLATQKRAADLDAAAGRLRAQLASLQSRRAAAHSAASAGADAAAGPDVIGVIAACAGRYDEVVRYAASLADQVTGLQGYVRAALGAR</sequence>
<reference evidence="2 3" key="1">
    <citation type="submission" date="2016-06" db="EMBL/GenBank/DDBJ databases">
        <title>Complete genome sequences of Bordetella bronchialis and Bordetella flabilis.</title>
        <authorList>
            <person name="LiPuma J.J."/>
            <person name="Spilker T."/>
        </authorList>
    </citation>
    <scope>NUCLEOTIDE SEQUENCE [LARGE SCALE GENOMIC DNA]</scope>
    <source>
        <strain evidence="2 3">AU3182</strain>
    </source>
</reference>
<name>A0ABM6CR40_9BORD</name>
<keyword evidence="1" id="KW-0175">Coiled coil</keyword>
<organism evidence="2 3">
    <name type="scientific">Bordetella bronchialis</name>
    <dbReference type="NCBI Taxonomy" id="463025"/>
    <lineage>
        <taxon>Bacteria</taxon>
        <taxon>Pseudomonadati</taxon>
        <taxon>Pseudomonadota</taxon>
        <taxon>Betaproteobacteria</taxon>
        <taxon>Burkholderiales</taxon>
        <taxon>Alcaligenaceae</taxon>
        <taxon>Bordetella</taxon>
    </lineage>
</organism>
<evidence type="ECO:0008006" key="4">
    <source>
        <dbReference type="Google" id="ProtNLM"/>
    </source>
</evidence>
<accession>A0ABM6CR40</accession>
<gene>
    <name evidence="2" type="ORF">BAU06_09400</name>
</gene>
<evidence type="ECO:0000313" key="2">
    <source>
        <dbReference type="EMBL" id="ANN66482.1"/>
    </source>
</evidence>
<dbReference type="EMBL" id="CP016170">
    <property type="protein sequence ID" value="ANN66482.1"/>
    <property type="molecule type" value="Genomic_DNA"/>
</dbReference>
<dbReference type="Proteomes" id="UP000091897">
    <property type="component" value="Chromosome"/>
</dbReference>
<keyword evidence="3" id="KW-1185">Reference proteome</keyword>